<evidence type="ECO:0000256" key="2">
    <source>
        <dbReference type="ARBA" id="ARBA00023015"/>
    </source>
</evidence>
<dbReference type="InterPro" id="IPR036390">
    <property type="entry name" value="WH_DNA-bd_sf"/>
</dbReference>
<organism evidence="5 6">
    <name type="scientific">Rubrivivax albus</name>
    <dbReference type="NCBI Taxonomy" id="2499835"/>
    <lineage>
        <taxon>Bacteria</taxon>
        <taxon>Pseudomonadati</taxon>
        <taxon>Pseudomonadota</taxon>
        <taxon>Betaproteobacteria</taxon>
        <taxon>Burkholderiales</taxon>
        <taxon>Sphaerotilaceae</taxon>
        <taxon>Rubrivivax</taxon>
    </lineage>
</organism>
<dbReference type="OrthoDB" id="9814815at2"/>
<keyword evidence="1" id="KW-0678">Repressor</keyword>
<dbReference type="SMART" id="SM00420">
    <property type="entry name" value="HTH_DEOR"/>
    <property type="match status" value="1"/>
</dbReference>
<dbReference type="InterPro" id="IPR037171">
    <property type="entry name" value="NagB/RpiA_transferase-like"/>
</dbReference>
<dbReference type="AlphaFoldDB" id="A0A3S2TMF7"/>
<evidence type="ECO:0000313" key="5">
    <source>
        <dbReference type="EMBL" id="RVT51738.1"/>
    </source>
</evidence>
<proteinExistence type="predicted"/>
<dbReference type="PRINTS" id="PR00037">
    <property type="entry name" value="HTHLACR"/>
</dbReference>
<dbReference type="InterPro" id="IPR001034">
    <property type="entry name" value="DeoR_HTH"/>
</dbReference>
<dbReference type="Gene3D" id="3.30.750.70">
    <property type="entry name" value="4-hydroxybutyrate coenzyme like domains"/>
    <property type="match status" value="1"/>
</dbReference>
<evidence type="ECO:0000256" key="3">
    <source>
        <dbReference type="ARBA" id="ARBA00023163"/>
    </source>
</evidence>
<dbReference type="Pfam" id="PF08220">
    <property type="entry name" value="HTH_DeoR"/>
    <property type="match status" value="1"/>
</dbReference>
<dbReference type="SUPFAM" id="SSF46785">
    <property type="entry name" value="Winged helix' DNA-binding domain"/>
    <property type="match status" value="1"/>
</dbReference>
<dbReference type="PANTHER" id="PTHR30363">
    <property type="entry name" value="HTH-TYPE TRANSCRIPTIONAL REGULATOR SRLR-RELATED"/>
    <property type="match status" value="1"/>
</dbReference>
<gene>
    <name evidence="5" type="ORF">ENE75_13090</name>
</gene>
<dbReference type="InterPro" id="IPR036388">
    <property type="entry name" value="WH-like_DNA-bd_sf"/>
</dbReference>
<keyword evidence="3" id="KW-0804">Transcription</keyword>
<dbReference type="InterPro" id="IPR050313">
    <property type="entry name" value="Carb_Metab_HTH_regulators"/>
</dbReference>
<dbReference type="PROSITE" id="PS51000">
    <property type="entry name" value="HTH_DEOR_2"/>
    <property type="match status" value="1"/>
</dbReference>
<dbReference type="Gene3D" id="1.10.10.10">
    <property type="entry name" value="Winged helix-like DNA-binding domain superfamily/Winged helix DNA-binding domain"/>
    <property type="match status" value="1"/>
</dbReference>
<dbReference type="GO" id="GO:0003700">
    <property type="term" value="F:DNA-binding transcription factor activity"/>
    <property type="evidence" value="ECO:0007669"/>
    <property type="project" value="InterPro"/>
</dbReference>
<name>A0A3S2TMF7_9BURK</name>
<keyword evidence="2" id="KW-0805">Transcription regulation</keyword>
<dbReference type="EMBL" id="SACT01000003">
    <property type="protein sequence ID" value="RVT51738.1"/>
    <property type="molecule type" value="Genomic_DNA"/>
</dbReference>
<sequence length="260" mass="27529">MTPPDTDTRERRILDLVRDHGLVDIGALAQQFGVTPQTVRRSVNRLSERGLLRRVHGGVTLPAAGTNLPWETRQVQHLDGKRRIAAAVAAHIGDGASVAIGLGTTPHQVALALRGRRGLRVVTNSLRVVFALAGAEGLEIAVAGGFLRPADLDVVGDAAVRCFAGFKTDYAVFGVGGIDEDGALLDFDPAEVAAREAMRQNCRQSLLVADASKFGRAALARGAHLADIDHLFIDALPGPAFRPLLDGGRPRLHLAEETAG</sequence>
<evidence type="ECO:0000313" key="6">
    <source>
        <dbReference type="Proteomes" id="UP000288178"/>
    </source>
</evidence>
<reference evidence="5 6" key="1">
    <citation type="submission" date="2019-01" db="EMBL/GenBank/DDBJ databases">
        <authorList>
            <person name="Chen W.-M."/>
        </authorList>
    </citation>
    <scope>NUCLEOTIDE SEQUENCE [LARGE SCALE GENOMIC DNA]</scope>
    <source>
        <strain evidence="5 6">ICH-3</strain>
    </source>
</reference>
<comment type="caution">
    <text evidence="5">The sequence shown here is derived from an EMBL/GenBank/DDBJ whole genome shotgun (WGS) entry which is preliminary data.</text>
</comment>
<dbReference type="PANTHER" id="PTHR30363:SF4">
    <property type="entry name" value="GLYCEROL-3-PHOSPHATE REGULON REPRESSOR"/>
    <property type="match status" value="1"/>
</dbReference>
<evidence type="ECO:0000256" key="1">
    <source>
        <dbReference type="ARBA" id="ARBA00022491"/>
    </source>
</evidence>
<dbReference type="SMART" id="SM01134">
    <property type="entry name" value="DeoRC"/>
    <property type="match status" value="1"/>
</dbReference>
<dbReference type="SUPFAM" id="SSF100950">
    <property type="entry name" value="NagB/RpiA/CoA transferase-like"/>
    <property type="match status" value="1"/>
</dbReference>
<evidence type="ECO:0000259" key="4">
    <source>
        <dbReference type="PROSITE" id="PS51000"/>
    </source>
</evidence>
<accession>A0A3S2TMF7</accession>
<dbReference type="RefSeq" id="WP_128198739.1">
    <property type="nucleotide sequence ID" value="NZ_SACT01000003.1"/>
</dbReference>
<feature type="domain" description="HTH deoR-type" evidence="4">
    <location>
        <begin position="6"/>
        <end position="61"/>
    </location>
</feature>
<dbReference type="Pfam" id="PF00455">
    <property type="entry name" value="DeoRC"/>
    <property type="match status" value="1"/>
</dbReference>
<keyword evidence="6" id="KW-1185">Reference proteome</keyword>
<dbReference type="Proteomes" id="UP000288178">
    <property type="component" value="Unassembled WGS sequence"/>
</dbReference>
<protein>
    <submittedName>
        <fullName evidence="5">DeoR/GlpR transcriptional regulator</fullName>
    </submittedName>
</protein>
<dbReference type="InterPro" id="IPR014036">
    <property type="entry name" value="DeoR-like_C"/>
</dbReference>